<dbReference type="Proteomes" id="UP000265520">
    <property type="component" value="Unassembled WGS sequence"/>
</dbReference>
<evidence type="ECO:0000313" key="1">
    <source>
        <dbReference type="EMBL" id="MCI65104.1"/>
    </source>
</evidence>
<keyword evidence="2" id="KW-1185">Reference proteome</keyword>
<proteinExistence type="predicted"/>
<organism evidence="1 2">
    <name type="scientific">Trifolium medium</name>
    <dbReference type="NCBI Taxonomy" id="97028"/>
    <lineage>
        <taxon>Eukaryota</taxon>
        <taxon>Viridiplantae</taxon>
        <taxon>Streptophyta</taxon>
        <taxon>Embryophyta</taxon>
        <taxon>Tracheophyta</taxon>
        <taxon>Spermatophyta</taxon>
        <taxon>Magnoliopsida</taxon>
        <taxon>eudicotyledons</taxon>
        <taxon>Gunneridae</taxon>
        <taxon>Pentapetalae</taxon>
        <taxon>rosids</taxon>
        <taxon>fabids</taxon>
        <taxon>Fabales</taxon>
        <taxon>Fabaceae</taxon>
        <taxon>Papilionoideae</taxon>
        <taxon>50 kb inversion clade</taxon>
        <taxon>NPAAA clade</taxon>
        <taxon>Hologalegina</taxon>
        <taxon>IRL clade</taxon>
        <taxon>Trifolieae</taxon>
        <taxon>Trifolium</taxon>
    </lineage>
</organism>
<feature type="non-terminal residue" evidence="1">
    <location>
        <position position="27"/>
    </location>
</feature>
<dbReference type="EMBL" id="LXQA010669541">
    <property type="protein sequence ID" value="MCI65104.1"/>
    <property type="molecule type" value="Genomic_DNA"/>
</dbReference>
<reference evidence="1 2" key="1">
    <citation type="journal article" date="2018" name="Front. Plant Sci.">
        <title>Red Clover (Trifolium pratense) and Zigzag Clover (T. medium) - A Picture of Genomic Similarities and Differences.</title>
        <authorList>
            <person name="Dluhosova J."/>
            <person name="Istvanek J."/>
            <person name="Nedelnik J."/>
            <person name="Repkova J."/>
        </authorList>
    </citation>
    <scope>NUCLEOTIDE SEQUENCE [LARGE SCALE GENOMIC DNA]</scope>
    <source>
        <strain evidence="2">cv. 10/8</strain>
        <tissue evidence="1">Leaf</tissue>
    </source>
</reference>
<dbReference type="AlphaFoldDB" id="A0A392TWM7"/>
<comment type="caution">
    <text evidence="1">The sequence shown here is derived from an EMBL/GenBank/DDBJ whole genome shotgun (WGS) entry which is preliminary data.</text>
</comment>
<evidence type="ECO:0000313" key="2">
    <source>
        <dbReference type="Proteomes" id="UP000265520"/>
    </source>
</evidence>
<accession>A0A392TWM7</accession>
<sequence length="27" mass="3045">MFTCLNRILVAQVMVCAVNRSEPAKFC</sequence>
<protein>
    <submittedName>
        <fullName evidence="1">Uncharacterized protein</fullName>
    </submittedName>
</protein>
<name>A0A392TWM7_9FABA</name>